<name>Q2G410_NOVAD</name>
<evidence type="ECO:0000313" key="2">
    <source>
        <dbReference type="Proteomes" id="UP000009134"/>
    </source>
</evidence>
<reference evidence="2" key="1">
    <citation type="submission" date="2006-01" db="EMBL/GenBank/DDBJ databases">
        <title>Complete sequence of Novosphingobium aromaticivorans DSM 12444.</title>
        <authorList>
            <consortium name="US DOE Joint Genome Institute"/>
            <person name="Copeland A."/>
            <person name="Lucas S."/>
            <person name="Lapidus A."/>
            <person name="Barry K."/>
            <person name="Detter J.C."/>
            <person name="Glavina T."/>
            <person name="Hammon N."/>
            <person name="Israni S."/>
            <person name="Pitluck S."/>
            <person name="Chain P."/>
            <person name="Malfatti S."/>
            <person name="Shin M."/>
            <person name="Vergez L."/>
            <person name="Schmutz J."/>
            <person name="Larimer F."/>
            <person name="Land M."/>
            <person name="Kyrpides N."/>
            <person name="Ivanova N."/>
            <person name="Fredrickson J."/>
            <person name="Balkwill D."/>
            <person name="Romine M.F."/>
            <person name="Richardson P."/>
        </authorList>
    </citation>
    <scope>NUCLEOTIDE SEQUENCE [LARGE SCALE GENOMIC DNA]</scope>
    <source>
        <strain evidence="2">ATCC 700278 / DSM 12444 / CCUG 56034 / CIP 105152 / NBRC 16084 / F199</strain>
    </source>
</reference>
<dbReference type="EMBL" id="CP000248">
    <property type="protein sequence ID" value="ABD27413.1"/>
    <property type="molecule type" value="Genomic_DNA"/>
</dbReference>
<dbReference type="HOGENOM" id="CLU_1979245_0_0_5"/>
<dbReference type="AlphaFoldDB" id="Q2G410"/>
<keyword evidence="2" id="KW-1185">Reference proteome</keyword>
<dbReference type="RefSeq" id="WP_011446617.1">
    <property type="nucleotide sequence ID" value="NC_007794.1"/>
</dbReference>
<sequence>MTDVPVSQEAREARIARYLSNEKAARESLATYPESTRQRLEAWQTEQCEWFSDTILEIVAEFITIDDAIRQQAERGEVAAKLTEDMTLIRGMLGLYAGVQSRVGDAFKVADAALAYALPTPPAGEA</sequence>
<dbReference type="KEGG" id="nar:Saro_2978"/>
<accession>Q2G410</accession>
<dbReference type="Proteomes" id="UP000009134">
    <property type="component" value="Chromosome"/>
</dbReference>
<evidence type="ECO:0000313" key="1">
    <source>
        <dbReference type="EMBL" id="ABD27413.1"/>
    </source>
</evidence>
<gene>
    <name evidence="1" type="ordered locus">Saro_2978</name>
</gene>
<dbReference type="STRING" id="279238.Saro_2978"/>
<protein>
    <submittedName>
        <fullName evidence="1">Uncharacterized protein</fullName>
    </submittedName>
</protein>
<proteinExistence type="predicted"/>
<organism evidence="1 2">
    <name type="scientific">Novosphingobium aromaticivorans (strain ATCC 700278 / DSM 12444 / CCUG 56034 / CIP 105152 / NBRC 16084 / F199)</name>
    <dbReference type="NCBI Taxonomy" id="279238"/>
    <lineage>
        <taxon>Bacteria</taxon>
        <taxon>Pseudomonadati</taxon>
        <taxon>Pseudomonadota</taxon>
        <taxon>Alphaproteobacteria</taxon>
        <taxon>Sphingomonadales</taxon>
        <taxon>Sphingomonadaceae</taxon>
        <taxon>Novosphingobium</taxon>
    </lineage>
</organism>